<evidence type="ECO:0000313" key="3">
    <source>
        <dbReference type="Proteomes" id="UP000078397"/>
    </source>
</evidence>
<dbReference type="RefSeq" id="XP_018149096.1">
    <property type="nucleotide sequence ID" value="XM_018280771.1"/>
</dbReference>
<feature type="compositionally biased region" description="Low complexity" evidence="1">
    <location>
        <begin position="130"/>
        <end position="147"/>
    </location>
</feature>
<accession>A0A179G6I0</accession>
<name>A0A179G6I0_METCM</name>
<evidence type="ECO:0000256" key="1">
    <source>
        <dbReference type="SAM" id="MobiDB-lite"/>
    </source>
</evidence>
<feature type="compositionally biased region" description="Basic and acidic residues" evidence="1">
    <location>
        <begin position="148"/>
        <end position="162"/>
    </location>
</feature>
<organism evidence="2 3">
    <name type="scientific">Pochonia chlamydosporia 170</name>
    <dbReference type="NCBI Taxonomy" id="1380566"/>
    <lineage>
        <taxon>Eukaryota</taxon>
        <taxon>Fungi</taxon>
        <taxon>Dikarya</taxon>
        <taxon>Ascomycota</taxon>
        <taxon>Pezizomycotina</taxon>
        <taxon>Sordariomycetes</taxon>
        <taxon>Hypocreomycetidae</taxon>
        <taxon>Hypocreales</taxon>
        <taxon>Clavicipitaceae</taxon>
        <taxon>Pochonia</taxon>
    </lineage>
</organism>
<sequence>MADVPEQPPKAELPSKGVQLTGDAVLLKQPVMMRLTLPSSKKDTKERLQEKEIQENFQREVVGAIHESLLLKRTVGGEDVSARLTFARRIPDLAVDVRSDVWDQFSQTDRYKELREKYNFCEEGDESENSNDSSGGESGDASENSEGSAHDDGGDAGRKAAA</sequence>
<protein>
    <submittedName>
        <fullName evidence="2">Uncharacterized protein</fullName>
    </submittedName>
</protein>
<dbReference type="EMBL" id="LSBJ02000001">
    <property type="protein sequence ID" value="OAQ73013.1"/>
    <property type="molecule type" value="Genomic_DNA"/>
</dbReference>
<gene>
    <name evidence="2" type="ORF">VFPPC_00830</name>
</gene>
<proteinExistence type="predicted"/>
<dbReference type="AlphaFoldDB" id="A0A179G6I0"/>
<keyword evidence="3" id="KW-1185">Reference proteome</keyword>
<dbReference type="Proteomes" id="UP000078397">
    <property type="component" value="Unassembled WGS sequence"/>
</dbReference>
<comment type="caution">
    <text evidence="2">The sequence shown here is derived from an EMBL/GenBank/DDBJ whole genome shotgun (WGS) entry which is preliminary data.</text>
</comment>
<dbReference type="KEGG" id="pchm:VFPPC_00830"/>
<evidence type="ECO:0000313" key="2">
    <source>
        <dbReference type="EMBL" id="OAQ73013.1"/>
    </source>
</evidence>
<reference evidence="2 3" key="1">
    <citation type="journal article" date="2016" name="PLoS Pathog.">
        <title>Biosynthesis of antibiotic leucinostatins in bio-control fungus Purpureocillium lilacinum and their inhibition on phytophthora revealed by genome mining.</title>
        <authorList>
            <person name="Wang G."/>
            <person name="Liu Z."/>
            <person name="Lin R."/>
            <person name="Li E."/>
            <person name="Mao Z."/>
            <person name="Ling J."/>
            <person name="Yang Y."/>
            <person name="Yin W.B."/>
            <person name="Xie B."/>
        </authorList>
    </citation>
    <scope>NUCLEOTIDE SEQUENCE [LARGE SCALE GENOMIC DNA]</scope>
    <source>
        <strain evidence="2">170</strain>
    </source>
</reference>
<feature type="region of interest" description="Disordered" evidence="1">
    <location>
        <begin position="119"/>
        <end position="162"/>
    </location>
</feature>
<dbReference type="GeneID" id="28844765"/>